<evidence type="ECO:0000313" key="4">
    <source>
        <dbReference type="EMBL" id="GGY17138.1"/>
    </source>
</evidence>
<dbReference type="SUPFAM" id="SSF51905">
    <property type="entry name" value="FAD/NAD(P)-binding domain"/>
    <property type="match status" value="1"/>
</dbReference>
<dbReference type="GO" id="GO:0008688">
    <property type="term" value="F:3-(3-hydroxyphenyl)propionate hydroxylase activity"/>
    <property type="evidence" value="ECO:0007669"/>
    <property type="project" value="TreeGrafter"/>
</dbReference>
<comment type="caution">
    <text evidence="4">The sequence shown here is derived from an EMBL/GenBank/DDBJ whole genome shotgun (WGS) entry which is preliminary data.</text>
</comment>
<dbReference type="PANTHER" id="PTHR43476">
    <property type="entry name" value="3-(3-HYDROXY-PHENYL)PROPIONATE/3-HYDROXYCINNAMIC ACID HYDROXYLASE"/>
    <property type="match status" value="1"/>
</dbReference>
<dbReference type="Gene3D" id="3.40.30.120">
    <property type="match status" value="1"/>
</dbReference>
<dbReference type="Gene3D" id="3.50.50.60">
    <property type="entry name" value="FAD/NAD(P)-binding domain"/>
    <property type="match status" value="1"/>
</dbReference>
<dbReference type="InterPro" id="IPR050631">
    <property type="entry name" value="PheA/TfdB_FAD_monoxygenase"/>
</dbReference>
<name>A0A918P3R9_9ACTN</name>
<feature type="domain" description="FAD-binding" evidence="3">
    <location>
        <begin position="50"/>
        <end position="387"/>
    </location>
</feature>
<keyword evidence="1" id="KW-0560">Oxidoreductase</keyword>
<sequence>MTGGYPTAPGPHGRGPGTAGQWGAPAEGGGAAAGGPVPAGAGIGAGVDVDTDVVIVGYGPVGQATALLLAARGHRVTVLERFPRPYPMPRAVSYDGESARIIAATGVGGELAPHVESSRDYVWHTAGGETLFRVDVEDRGRSGWPDSTSVYQPGLEAALASQGERSPNLRVLRGRTVTALADRGDRVVLSVEGEGGGTVTSRWVVGCDGANSRVREAIGGTVTDFAFFNDWLTCDVVLHDEREHVPNNLQVCDPARPRTAVSAGPGHRRWEFMRLEHESAEEFGTEENVWKLLSLFDIAPGNATLLRHAVYTFQARYADRWRRGRVLIAGDAAHLMPPFAGQGMCSGFRDAANLAWKLDLVLAGRAGEALLDTYTSERRAHVRHALTMSMDLGRVICQTDPAAARDRDAAMLAAQERARRSAVGAARPRTPVQPLTTGLRHGSFPAGDLVPQGRVRVAGEAADRFDDVVGRGFVLLTTERPEALLDDADRAWLEGLGTRVVRVTADDGAEPAPGCVADTDGVYLPYLAAARAAALLVRPDFYVYGAASDRAGLAGVVTALRTALGS</sequence>
<protein>
    <submittedName>
        <fullName evidence="4">3-(3-hydroxyphenyl)propionate hydroxylase</fullName>
    </submittedName>
</protein>
<dbReference type="Pfam" id="PF01494">
    <property type="entry name" value="FAD_binding_3"/>
    <property type="match status" value="1"/>
</dbReference>
<dbReference type="NCBIfam" id="NF004829">
    <property type="entry name" value="PRK06183.1-3"/>
    <property type="match status" value="1"/>
</dbReference>
<dbReference type="RefSeq" id="WP_190195232.1">
    <property type="nucleotide sequence ID" value="NZ_BMVU01000115.1"/>
</dbReference>
<evidence type="ECO:0000256" key="2">
    <source>
        <dbReference type="SAM" id="MobiDB-lite"/>
    </source>
</evidence>
<dbReference type="AlphaFoldDB" id="A0A918P3R9"/>
<reference evidence="4" key="2">
    <citation type="submission" date="2020-09" db="EMBL/GenBank/DDBJ databases">
        <authorList>
            <person name="Sun Q."/>
            <person name="Ohkuma M."/>
        </authorList>
    </citation>
    <scope>NUCLEOTIDE SEQUENCE</scope>
    <source>
        <strain evidence="4">JCM 4790</strain>
    </source>
</reference>
<evidence type="ECO:0000313" key="5">
    <source>
        <dbReference type="Proteomes" id="UP000619244"/>
    </source>
</evidence>
<dbReference type="InterPro" id="IPR036188">
    <property type="entry name" value="FAD/NAD-bd_sf"/>
</dbReference>
<feature type="region of interest" description="Disordered" evidence="2">
    <location>
        <begin position="1"/>
        <end position="33"/>
    </location>
</feature>
<dbReference type="GO" id="GO:0019622">
    <property type="term" value="P:3-(3-hydroxy)phenylpropionate catabolic process"/>
    <property type="evidence" value="ECO:0007669"/>
    <property type="project" value="TreeGrafter"/>
</dbReference>
<dbReference type="PANTHER" id="PTHR43476:SF3">
    <property type="entry name" value="FAD-BINDING MONOOXYGENASE"/>
    <property type="match status" value="1"/>
</dbReference>
<dbReference type="GO" id="GO:0071949">
    <property type="term" value="F:FAD binding"/>
    <property type="evidence" value="ECO:0007669"/>
    <property type="project" value="InterPro"/>
</dbReference>
<accession>A0A918P3R9</accession>
<dbReference type="PRINTS" id="PR00420">
    <property type="entry name" value="RNGMNOXGNASE"/>
</dbReference>
<reference evidence="4" key="1">
    <citation type="journal article" date="2014" name="Int. J. Syst. Evol. Microbiol.">
        <title>Complete genome sequence of Corynebacterium casei LMG S-19264T (=DSM 44701T), isolated from a smear-ripened cheese.</title>
        <authorList>
            <consortium name="US DOE Joint Genome Institute (JGI-PGF)"/>
            <person name="Walter F."/>
            <person name="Albersmeier A."/>
            <person name="Kalinowski J."/>
            <person name="Ruckert C."/>
        </authorList>
    </citation>
    <scope>NUCLEOTIDE SEQUENCE</scope>
    <source>
        <strain evidence="4">JCM 4790</strain>
    </source>
</reference>
<feature type="region of interest" description="Disordered" evidence="2">
    <location>
        <begin position="420"/>
        <end position="440"/>
    </location>
</feature>
<dbReference type="Gene3D" id="3.30.70.2450">
    <property type="match status" value="1"/>
</dbReference>
<evidence type="ECO:0000259" key="3">
    <source>
        <dbReference type="Pfam" id="PF01494"/>
    </source>
</evidence>
<feature type="compositionally biased region" description="Gly residues" evidence="2">
    <location>
        <begin position="12"/>
        <end position="33"/>
    </location>
</feature>
<evidence type="ECO:0000256" key="1">
    <source>
        <dbReference type="ARBA" id="ARBA00023002"/>
    </source>
</evidence>
<proteinExistence type="predicted"/>
<organism evidence="4 5">
    <name type="scientific">Streptomyces minutiscleroticus</name>
    <dbReference type="NCBI Taxonomy" id="68238"/>
    <lineage>
        <taxon>Bacteria</taxon>
        <taxon>Bacillati</taxon>
        <taxon>Actinomycetota</taxon>
        <taxon>Actinomycetes</taxon>
        <taxon>Kitasatosporales</taxon>
        <taxon>Streptomycetaceae</taxon>
        <taxon>Streptomyces</taxon>
    </lineage>
</organism>
<gene>
    <name evidence="4" type="primary">mhpA</name>
    <name evidence="4" type="ORF">GCM10010358_80900</name>
</gene>
<dbReference type="EMBL" id="BMVU01000115">
    <property type="protein sequence ID" value="GGY17138.1"/>
    <property type="molecule type" value="Genomic_DNA"/>
</dbReference>
<keyword evidence="5" id="KW-1185">Reference proteome</keyword>
<dbReference type="Proteomes" id="UP000619244">
    <property type="component" value="Unassembled WGS sequence"/>
</dbReference>
<dbReference type="InterPro" id="IPR002938">
    <property type="entry name" value="FAD-bd"/>
</dbReference>